<comment type="caution">
    <text evidence="3">The sequence shown here is derived from an EMBL/GenBank/DDBJ whole genome shotgun (WGS) entry which is preliminary data.</text>
</comment>
<protein>
    <submittedName>
        <fullName evidence="3">Nocturnin</fullName>
    </submittedName>
</protein>
<dbReference type="Proteomes" id="UP000762676">
    <property type="component" value="Unassembled WGS sequence"/>
</dbReference>
<dbReference type="InterPro" id="IPR036691">
    <property type="entry name" value="Endo/exonu/phosph_ase_sf"/>
</dbReference>
<feature type="domain" description="Endonuclease/exonuclease/phosphatase" evidence="2">
    <location>
        <begin position="6"/>
        <end position="69"/>
    </location>
</feature>
<dbReference type="Gene3D" id="3.60.10.10">
    <property type="entry name" value="Endonuclease/exonuclease/phosphatase"/>
    <property type="match status" value="1"/>
</dbReference>
<feature type="region of interest" description="Disordered" evidence="1">
    <location>
        <begin position="106"/>
        <end position="158"/>
    </location>
</feature>
<keyword evidence="4" id="KW-1185">Reference proteome</keyword>
<dbReference type="InterPro" id="IPR005135">
    <property type="entry name" value="Endo/exonuclease/phosphatase"/>
</dbReference>
<sequence length="158" mass="17321">MLNVENHVLVGDFNAKSATWGEQNDKFGELLEHTTLDTDYIIINTRDTTRIPLHNKQKPSEIDLTLVTTFSMRPFNGRPWKTASEYPAVCTATHQPVVNKLLLCGDVESNPGPPKTSRDIETSPGPTTGKTGRTRQSTLSGSFVNTASPTQNVPSKPT</sequence>
<name>A0AAV4HGC8_9GAST</name>
<dbReference type="AlphaFoldDB" id="A0AAV4HGC8"/>
<dbReference type="Pfam" id="PF14529">
    <property type="entry name" value="Exo_endo_phos_2"/>
    <property type="match status" value="1"/>
</dbReference>
<evidence type="ECO:0000259" key="2">
    <source>
        <dbReference type="Pfam" id="PF14529"/>
    </source>
</evidence>
<evidence type="ECO:0000313" key="4">
    <source>
        <dbReference type="Proteomes" id="UP000762676"/>
    </source>
</evidence>
<dbReference type="SUPFAM" id="SSF56219">
    <property type="entry name" value="DNase I-like"/>
    <property type="match status" value="1"/>
</dbReference>
<feature type="compositionally biased region" description="Low complexity" evidence="1">
    <location>
        <begin position="122"/>
        <end position="135"/>
    </location>
</feature>
<evidence type="ECO:0000313" key="3">
    <source>
        <dbReference type="EMBL" id="GFR96108.1"/>
    </source>
</evidence>
<proteinExistence type="predicted"/>
<dbReference type="GO" id="GO:0003824">
    <property type="term" value="F:catalytic activity"/>
    <property type="evidence" value="ECO:0007669"/>
    <property type="project" value="InterPro"/>
</dbReference>
<organism evidence="3 4">
    <name type="scientific">Elysia marginata</name>
    <dbReference type="NCBI Taxonomy" id="1093978"/>
    <lineage>
        <taxon>Eukaryota</taxon>
        <taxon>Metazoa</taxon>
        <taxon>Spiralia</taxon>
        <taxon>Lophotrochozoa</taxon>
        <taxon>Mollusca</taxon>
        <taxon>Gastropoda</taxon>
        <taxon>Heterobranchia</taxon>
        <taxon>Euthyneura</taxon>
        <taxon>Panpulmonata</taxon>
        <taxon>Sacoglossa</taxon>
        <taxon>Placobranchoidea</taxon>
        <taxon>Plakobranchidae</taxon>
        <taxon>Elysia</taxon>
    </lineage>
</organism>
<dbReference type="EMBL" id="BMAT01008970">
    <property type="protein sequence ID" value="GFR96108.1"/>
    <property type="molecule type" value="Genomic_DNA"/>
</dbReference>
<evidence type="ECO:0000256" key="1">
    <source>
        <dbReference type="SAM" id="MobiDB-lite"/>
    </source>
</evidence>
<accession>A0AAV4HGC8</accession>
<feature type="compositionally biased region" description="Polar residues" evidence="1">
    <location>
        <begin position="136"/>
        <end position="158"/>
    </location>
</feature>
<reference evidence="3 4" key="1">
    <citation type="journal article" date="2021" name="Elife">
        <title>Chloroplast acquisition without the gene transfer in kleptoplastic sea slugs, Plakobranchus ocellatus.</title>
        <authorList>
            <person name="Maeda T."/>
            <person name="Takahashi S."/>
            <person name="Yoshida T."/>
            <person name="Shimamura S."/>
            <person name="Takaki Y."/>
            <person name="Nagai Y."/>
            <person name="Toyoda A."/>
            <person name="Suzuki Y."/>
            <person name="Arimoto A."/>
            <person name="Ishii H."/>
            <person name="Satoh N."/>
            <person name="Nishiyama T."/>
            <person name="Hasebe M."/>
            <person name="Maruyama T."/>
            <person name="Minagawa J."/>
            <person name="Obokata J."/>
            <person name="Shigenobu S."/>
        </authorList>
    </citation>
    <scope>NUCLEOTIDE SEQUENCE [LARGE SCALE GENOMIC DNA]</scope>
</reference>
<gene>
    <name evidence="3" type="ORF">ElyMa_004445300</name>
</gene>